<evidence type="ECO:0000256" key="6">
    <source>
        <dbReference type="ARBA" id="ARBA00023163"/>
    </source>
</evidence>
<dbReference type="InterPro" id="IPR005119">
    <property type="entry name" value="LysR_subst-bd"/>
</dbReference>
<comment type="similarity">
    <text evidence="1">Belongs to the LysR transcriptional regulatory family.</text>
</comment>
<dbReference type="AlphaFoldDB" id="A0A368NXQ0"/>
<dbReference type="PANTHER" id="PTHR30118:SF15">
    <property type="entry name" value="TRANSCRIPTIONAL REGULATORY PROTEIN"/>
    <property type="match status" value="1"/>
</dbReference>
<evidence type="ECO:0000256" key="5">
    <source>
        <dbReference type="ARBA" id="ARBA00023159"/>
    </source>
</evidence>
<keyword evidence="2" id="KW-0536">Nodulation</keyword>
<dbReference type="Pfam" id="PF03466">
    <property type="entry name" value="LysR_substrate"/>
    <property type="match status" value="1"/>
</dbReference>
<evidence type="ECO:0000313" key="9">
    <source>
        <dbReference type="Proteomes" id="UP000436911"/>
    </source>
</evidence>
<dbReference type="InterPro" id="IPR036390">
    <property type="entry name" value="WH_DNA-bd_sf"/>
</dbReference>
<dbReference type="Gene3D" id="1.10.10.10">
    <property type="entry name" value="Winged helix-like DNA-binding domain superfamily/Winged helix DNA-binding domain"/>
    <property type="match status" value="1"/>
</dbReference>
<dbReference type="InterPro" id="IPR050389">
    <property type="entry name" value="LysR-type_TF"/>
</dbReference>
<evidence type="ECO:0000256" key="2">
    <source>
        <dbReference type="ARBA" id="ARBA00022458"/>
    </source>
</evidence>
<dbReference type="OrthoDB" id="8455878at2"/>
<dbReference type="GO" id="GO:0003700">
    <property type="term" value="F:DNA-binding transcription factor activity"/>
    <property type="evidence" value="ECO:0007669"/>
    <property type="project" value="InterPro"/>
</dbReference>
<reference evidence="8 9" key="1">
    <citation type="submission" date="2018-08" db="EMBL/GenBank/DDBJ databases">
        <title>Genome sequencing of Agrobacterium vitis strain ICMP 10754.</title>
        <authorList>
            <person name="Visnovsky S.B."/>
            <person name="Pitman A.R."/>
        </authorList>
    </citation>
    <scope>NUCLEOTIDE SEQUENCE [LARGE SCALE GENOMIC DNA]</scope>
    <source>
        <strain evidence="8 9">ICMP 10754</strain>
    </source>
</reference>
<accession>A0A368NXQ0</accession>
<dbReference type="SUPFAM" id="SSF53850">
    <property type="entry name" value="Periplasmic binding protein-like II"/>
    <property type="match status" value="1"/>
</dbReference>
<feature type="domain" description="HTH lysR-type" evidence="7">
    <location>
        <begin position="1"/>
        <end position="46"/>
    </location>
</feature>
<dbReference type="InterPro" id="IPR000847">
    <property type="entry name" value="LysR_HTH_N"/>
</dbReference>
<sequence>MSEMNATKAATRLGVSQAAVSAALRRLRTLYGDPLFERTQRGFRPTPRAVFLQPSIEEALRIIAGTLDAANSEADDRARMVVVRIGLSDDFEMAFGARILALAKEAIPHVRIVLRQTNSLVAVQALNDREIDLAITSGGFSDGRLKHLALGSSDYLVVYDSLIRGSVAPLEIEEYVARDHILVSYSGLTGITDDVLAEHGLRRTVRAATTHFSALPFLLRGTDAIATIPAHAAQALRDLGPFAVSACPLNFPRYAFGLSWRFDAIRNVPVMQVRELVTEAFKDVPSKFSQKSYRASKNVPGE</sequence>
<name>A0A368NXQ0_AGRVI</name>
<evidence type="ECO:0000256" key="1">
    <source>
        <dbReference type="ARBA" id="ARBA00009437"/>
    </source>
</evidence>
<proteinExistence type="inferred from homology"/>
<dbReference type="PANTHER" id="PTHR30118">
    <property type="entry name" value="HTH-TYPE TRANSCRIPTIONAL REGULATOR LEUO-RELATED"/>
    <property type="match status" value="1"/>
</dbReference>
<organism evidence="8 9">
    <name type="scientific">Agrobacterium vitis</name>
    <name type="common">Rhizobium vitis</name>
    <dbReference type="NCBI Taxonomy" id="373"/>
    <lineage>
        <taxon>Bacteria</taxon>
        <taxon>Pseudomonadati</taxon>
        <taxon>Pseudomonadota</taxon>
        <taxon>Alphaproteobacteria</taxon>
        <taxon>Hyphomicrobiales</taxon>
        <taxon>Rhizobiaceae</taxon>
        <taxon>Rhizobium/Agrobacterium group</taxon>
        <taxon>Agrobacterium</taxon>
    </lineage>
</organism>
<dbReference type="Proteomes" id="UP000436911">
    <property type="component" value="Unassembled WGS sequence"/>
</dbReference>
<keyword evidence="5" id="KW-0010">Activator</keyword>
<evidence type="ECO:0000313" key="8">
    <source>
        <dbReference type="EMBL" id="KAA3521914.1"/>
    </source>
</evidence>
<dbReference type="InterPro" id="IPR036388">
    <property type="entry name" value="WH-like_DNA-bd_sf"/>
</dbReference>
<dbReference type="PRINTS" id="PR00039">
    <property type="entry name" value="HTHLYSR"/>
</dbReference>
<evidence type="ECO:0000259" key="7">
    <source>
        <dbReference type="PROSITE" id="PS50931"/>
    </source>
</evidence>
<dbReference type="PROSITE" id="PS50931">
    <property type="entry name" value="HTH_LYSR"/>
    <property type="match status" value="1"/>
</dbReference>
<dbReference type="GO" id="GO:0003677">
    <property type="term" value="F:DNA binding"/>
    <property type="evidence" value="ECO:0007669"/>
    <property type="project" value="UniProtKB-KW"/>
</dbReference>
<dbReference type="EMBL" id="QUSG01000021">
    <property type="protein sequence ID" value="KAA3521914.1"/>
    <property type="molecule type" value="Genomic_DNA"/>
</dbReference>
<dbReference type="Gene3D" id="3.40.190.10">
    <property type="entry name" value="Periplasmic binding protein-like II"/>
    <property type="match status" value="2"/>
</dbReference>
<keyword evidence="6" id="KW-0804">Transcription</keyword>
<dbReference type="Pfam" id="PF00126">
    <property type="entry name" value="HTH_1"/>
    <property type="match status" value="1"/>
</dbReference>
<keyword evidence="4" id="KW-0238">DNA-binding</keyword>
<gene>
    <name evidence="8" type="ORF">DXT89_23030</name>
</gene>
<evidence type="ECO:0000256" key="4">
    <source>
        <dbReference type="ARBA" id="ARBA00023125"/>
    </source>
</evidence>
<comment type="caution">
    <text evidence="8">The sequence shown here is derived from an EMBL/GenBank/DDBJ whole genome shotgun (WGS) entry which is preliminary data.</text>
</comment>
<protein>
    <submittedName>
        <fullName evidence="8">LysR family transcriptional regulator</fullName>
    </submittedName>
</protein>
<evidence type="ECO:0000256" key="3">
    <source>
        <dbReference type="ARBA" id="ARBA00023015"/>
    </source>
</evidence>
<keyword evidence="3" id="KW-0805">Transcription regulation</keyword>
<dbReference type="SUPFAM" id="SSF46785">
    <property type="entry name" value="Winged helix' DNA-binding domain"/>
    <property type="match status" value="1"/>
</dbReference>